<dbReference type="GO" id="GO:0030246">
    <property type="term" value="F:carbohydrate binding"/>
    <property type="evidence" value="ECO:0007669"/>
    <property type="project" value="InterPro"/>
</dbReference>
<evidence type="ECO:0000313" key="1">
    <source>
        <dbReference type="EMBL" id="KAA1421797.1"/>
    </source>
</evidence>
<dbReference type="EMBL" id="VUJV01000001">
    <property type="protein sequence ID" value="KAA1421797.1"/>
    <property type="molecule type" value="Genomic_DNA"/>
</dbReference>
<organism evidence="1 2">
    <name type="scientific">Nocardioides humilatus</name>
    <dbReference type="NCBI Taxonomy" id="2607660"/>
    <lineage>
        <taxon>Bacteria</taxon>
        <taxon>Bacillati</taxon>
        <taxon>Actinomycetota</taxon>
        <taxon>Actinomycetes</taxon>
        <taxon>Propionibacteriales</taxon>
        <taxon>Nocardioidaceae</taxon>
        <taxon>Nocardioides</taxon>
    </lineage>
</organism>
<dbReference type="SUPFAM" id="SSF74650">
    <property type="entry name" value="Galactose mutarotase-like"/>
    <property type="match status" value="1"/>
</dbReference>
<comment type="caution">
    <text evidence="1">The sequence shown here is derived from an EMBL/GenBank/DDBJ whole genome shotgun (WGS) entry which is preliminary data.</text>
</comment>
<accession>A0A5B1LQB3</accession>
<dbReference type="Proteomes" id="UP000325003">
    <property type="component" value="Unassembled WGS sequence"/>
</dbReference>
<sequence>MSEFVTLRSAAVEVVVDPAGGADIVSLVHRATGTDVLFRTPWADHAQAVRDGRKAATSYDPVAGPLERYRGGWQLLCPVAGAPRPIHGAPTTFHGEAMAATWTVVEADAATARLAVDLYTVPLRIDRDLALTGDRLTITDTLTNLSDVGLEIDYISHPAFGGAFLDGRVRIDTGARRYTADPATEGSFVAPGSTHSWPAAEDTDLRDLPLPGERRMAFGWLSDFDGHWASITNLDLGVGVRLEWDAALPYAWFWQELHHTEGFPWHRRARAFAIEPASTITGGEDRESCLSIAPSGATTITHSITIESKERP</sequence>
<dbReference type="GO" id="GO:0003824">
    <property type="term" value="F:catalytic activity"/>
    <property type="evidence" value="ECO:0007669"/>
    <property type="project" value="InterPro"/>
</dbReference>
<dbReference type="InterPro" id="IPR014718">
    <property type="entry name" value="GH-type_carb-bd"/>
</dbReference>
<dbReference type="InterPro" id="IPR011013">
    <property type="entry name" value="Gal_mutarotase_sf_dom"/>
</dbReference>
<evidence type="ECO:0008006" key="3">
    <source>
        <dbReference type="Google" id="ProtNLM"/>
    </source>
</evidence>
<dbReference type="GO" id="GO:0005975">
    <property type="term" value="P:carbohydrate metabolic process"/>
    <property type="evidence" value="ECO:0007669"/>
    <property type="project" value="InterPro"/>
</dbReference>
<dbReference type="RefSeq" id="WP_149727258.1">
    <property type="nucleotide sequence ID" value="NZ_VUJV01000001.1"/>
</dbReference>
<name>A0A5B1LQB3_9ACTN</name>
<reference evidence="1 2" key="2">
    <citation type="submission" date="2019-09" db="EMBL/GenBank/DDBJ databases">
        <authorList>
            <person name="Jin C."/>
        </authorList>
    </citation>
    <scope>NUCLEOTIDE SEQUENCE [LARGE SCALE GENOMIC DNA]</scope>
    <source>
        <strain evidence="1 2">BN130099</strain>
    </source>
</reference>
<protein>
    <recommendedName>
        <fullName evidence="3">DUF4432 family protein</fullName>
    </recommendedName>
</protein>
<reference evidence="1 2" key="1">
    <citation type="submission" date="2019-09" db="EMBL/GenBank/DDBJ databases">
        <title>Nocardioides panacisoli sp. nov., isolated from the soil of a ginseng field.</title>
        <authorList>
            <person name="Cho C."/>
        </authorList>
    </citation>
    <scope>NUCLEOTIDE SEQUENCE [LARGE SCALE GENOMIC DNA]</scope>
    <source>
        <strain evidence="1 2">BN130099</strain>
    </source>
</reference>
<gene>
    <name evidence="1" type="ORF">F0U44_05885</name>
</gene>
<proteinExistence type="predicted"/>
<keyword evidence="2" id="KW-1185">Reference proteome</keyword>
<dbReference type="Gene3D" id="2.70.98.10">
    <property type="match status" value="1"/>
</dbReference>
<evidence type="ECO:0000313" key="2">
    <source>
        <dbReference type="Proteomes" id="UP000325003"/>
    </source>
</evidence>
<dbReference type="AlphaFoldDB" id="A0A5B1LQB3"/>